<evidence type="ECO:0000256" key="1">
    <source>
        <dbReference type="SAM" id="Phobius"/>
    </source>
</evidence>
<dbReference type="RefSeq" id="WP_344971977.1">
    <property type="nucleotide sequence ID" value="NZ_BAAAVI010000020.1"/>
</dbReference>
<evidence type="ECO:0000313" key="2">
    <source>
        <dbReference type="EMBL" id="GAA2871603.1"/>
    </source>
</evidence>
<accession>A0ABN3VWM8</accession>
<feature type="transmembrane region" description="Helical" evidence="1">
    <location>
        <begin position="59"/>
        <end position="79"/>
    </location>
</feature>
<gene>
    <name evidence="2" type="ORF">GCM10010517_31900</name>
</gene>
<dbReference type="EMBL" id="BAAAVI010000020">
    <property type="protein sequence ID" value="GAA2871603.1"/>
    <property type="molecule type" value="Genomic_DNA"/>
</dbReference>
<proteinExistence type="predicted"/>
<keyword evidence="1" id="KW-0812">Transmembrane</keyword>
<feature type="transmembrane region" description="Helical" evidence="1">
    <location>
        <begin position="220"/>
        <end position="238"/>
    </location>
</feature>
<feature type="transmembrane region" description="Helical" evidence="1">
    <location>
        <begin position="190"/>
        <end position="208"/>
    </location>
</feature>
<dbReference type="Proteomes" id="UP001500831">
    <property type="component" value="Unassembled WGS sequence"/>
</dbReference>
<comment type="caution">
    <text evidence="2">The sequence shown here is derived from an EMBL/GenBank/DDBJ whole genome shotgun (WGS) entry which is preliminary data.</text>
</comment>
<keyword evidence="1" id="KW-0472">Membrane</keyword>
<name>A0ABN3VWM8_9ACTN</name>
<evidence type="ECO:0000313" key="3">
    <source>
        <dbReference type="Proteomes" id="UP001500831"/>
    </source>
</evidence>
<keyword evidence="3" id="KW-1185">Reference proteome</keyword>
<protein>
    <recommendedName>
        <fullName evidence="4">ABC transporter permease</fullName>
    </recommendedName>
</protein>
<feature type="transmembrane region" description="Helical" evidence="1">
    <location>
        <begin position="161"/>
        <end position="183"/>
    </location>
</feature>
<keyword evidence="1" id="KW-1133">Transmembrane helix</keyword>
<sequence>MNEWPELPGIRDGIPEPPGPEIVRSVLARSALDGARPPAAPRWYRAWALLGMEARLMHAAVWLASALIMVASVVLVLSGTQTAEVVFALAAPLIAAAGVAGTHGPERDGAFEIVATTPTSPRVVLLARMALVFGYDLVLALLASAASALLGLTPTGLTSLIAAWLGPMALLATLTLLLSVCWAPEGAAGVAAALWLFHALSVVPGAVWDTIDTSGLWTTSPATLALAACLALAAVVLTGRGEPVRLRRAAHRP</sequence>
<reference evidence="2 3" key="1">
    <citation type="journal article" date="2019" name="Int. J. Syst. Evol. Microbiol.">
        <title>The Global Catalogue of Microorganisms (GCM) 10K type strain sequencing project: providing services to taxonomists for standard genome sequencing and annotation.</title>
        <authorList>
            <consortium name="The Broad Institute Genomics Platform"/>
            <consortium name="The Broad Institute Genome Sequencing Center for Infectious Disease"/>
            <person name="Wu L."/>
            <person name="Ma J."/>
        </authorList>
    </citation>
    <scope>NUCLEOTIDE SEQUENCE [LARGE SCALE GENOMIC DNA]</scope>
    <source>
        <strain evidence="2 3">JCM 6242</strain>
    </source>
</reference>
<organism evidence="2 3">
    <name type="scientific">Streptosporangium fragile</name>
    <dbReference type="NCBI Taxonomy" id="46186"/>
    <lineage>
        <taxon>Bacteria</taxon>
        <taxon>Bacillati</taxon>
        <taxon>Actinomycetota</taxon>
        <taxon>Actinomycetes</taxon>
        <taxon>Streptosporangiales</taxon>
        <taxon>Streptosporangiaceae</taxon>
        <taxon>Streptosporangium</taxon>
    </lineage>
</organism>
<feature type="transmembrane region" description="Helical" evidence="1">
    <location>
        <begin position="85"/>
        <end position="104"/>
    </location>
</feature>
<feature type="transmembrane region" description="Helical" evidence="1">
    <location>
        <begin position="125"/>
        <end position="149"/>
    </location>
</feature>
<evidence type="ECO:0008006" key="4">
    <source>
        <dbReference type="Google" id="ProtNLM"/>
    </source>
</evidence>